<protein>
    <submittedName>
        <fullName evidence="2">Hemerythrin HHE cation binding domain-containing protein</fullName>
    </submittedName>
</protein>
<dbReference type="InterPro" id="IPR053206">
    <property type="entry name" value="Dimeric_xanthone_biosynth"/>
</dbReference>
<evidence type="ECO:0000313" key="2">
    <source>
        <dbReference type="EMBL" id="KAL2811559.1"/>
    </source>
</evidence>
<feature type="domain" description="Hemerythrin-like" evidence="1">
    <location>
        <begin position="39"/>
        <end position="159"/>
    </location>
</feature>
<organism evidence="2 3">
    <name type="scientific">Aspergillus granulosus</name>
    <dbReference type="NCBI Taxonomy" id="176169"/>
    <lineage>
        <taxon>Eukaryota</taxon>
        <taxon>Fungi</taxon>
        <taxon>Dikarya</taxon>
        <taxon>Ascomycota</taxon>
        <taxon>Pezizomycotina</taxon>
        <taxon>Eurotiomycetes</taxon>
        <taxon>Eurotiomycetidae</taxon>
        <taxon>Eurotiales</taxon>
        <taxon>Aspergillaceae</taxon>
        <taxon>Aspergillus</taxon>
        <taxon>Aspergillus subgen. Nidulantes</taxon>
    </lineage>
</organism>
<evidence type="ECO:0000313" key="3">
    <source>
        <dbReference type="Proteomes" id="UP001610334"/>
    </source>
</evidence>
<proteinExistence type="predicted"/>
<dbReference type="CDD" id="cd12108">
    <property type="entry name" value="Hr-like"/>
    <property type="match status" value="1"/>
</dbReference>
<accession>A0ABR4H8H3</accession>
<sequence length="255" mass="28872">MVPKAAWADTPFDLVPSPRFTQKDANPNSIFTANDMAVSHNIYIRGLNAIYNQADAVTSPTDVKDFLTFCNIWIEVIHHHHSLEEEIMFPGIEKDLGKEGLMKGNLEEHQAFEGAMEEFKQYITNTEVESYKAAVVKELVDKFGKLLVDHLHREIQNLLEVGRELDPSGQMLKKNYLAFEEKLVAQSSWTRHHPFIFGCRDATFEGGVNGNWPAGVPFFIPYVISGVLSRKLGGVWRFLPSDFHGKPRDLKAINS</sequence>
<dbReference type="Pfam" id="PF01814">
    <property type="entry name" value="Hemerythrin"/>
    <property type="match status" value="1"/>
</dbReference>
<dbReference type="InterPro" id="IPR012312">
    <property type="entry name" value="Hemerythrin-like"/>
</dbReference>
<name>A0ABR4H8H3_9EURO</name>
<dbReference type="Proteomes" id="UP001610334">
    <property type="component" value="Unassembled WGS sequence"/>
</dbReference>
<comment type="caution">
    <text evidence="2">The sequence shown here is derived from an EMBL/GenBank/DDBJ whole genome shotgun (WGS) entry which is preliminary data.</text>
</comment>
<dbReference type="PANTHER" id="PTHR38048">
    <property type="entry name" value="EXPRESSED PROTEIN"/>
    <property type="match status" value="1"/>
</dbReference>
<keyword evidence="3" id="KW-1185">Reference proteome</keyword>
<evidence type="ECO:0000259" key="1">
    <source>
        <dbReference type="Pfam" id="PF01814"/>
    </source>
</evidence>
<dbReference type="Gene3D" id="1.20.120.520">
    <property type="entry name" value="nmb1532 protein domain like"/>
    <property type="match status" value="1"/>
</dbReference>
<reference evidence="2 3" key="1">
    <citation type="submission" date="2024-07" db="EMBL/GenBank/DDBJ databases">
        <title>Section-level genome sequencing and comparative genomics of Aspergillus sections Usti and Cavernicolus.</title>
        <authorList>
            <consortium name="Lawrence Berkeley National Laboratory"/>
            <person name="Nybo J.L."/>
            <person name="Vesth T.C."/>
            <person name="Theobald S."/>
            <person name="Frisvad J.C."/>
            <person name="Larsen T.O."/>
            <person name="Kjaerboelling I."/>
            <person name="Rothschild-Mancinelli K."/>
            <person name="Lyhne E.K."/>
            <person name="Kogle M.E."/>
            <person name="Barry K."/>
            <person name="Clum A."/>
            <person name="Na H."/>
            <person name="Ledsgaard L."/>
            <person name="Lin J."/>
            <person name="Lipzen A."/>
            <person name="Kuo A."/>
            <person name="Riley R."/>
            <person name="Mondo S."/>
            <person name="Labutti K."/>
            <person name="Haridas S."/>
            <person name="Pangalinan J."/>
            <person name="Salamov A.A."/>
            <person name="Simmons B.A."/>
            <person name="Magnuson J.K."/>
            <person name="Chen J."/>
            <person name="Drula E."/>
            <person name="Henrissat B."/>
            <person name="Wiebenga A."/>
            <person name="Lubbers R.J."/>
            <person name="Gomes A.C."/>
            <person name="Makela M.R."/>
            <person name="Stajich J."/>
            <person name="Grigoriev I.V."/>
            <person name="Mortensen U.H."/>
            <person name="De Vries R.P."/>
            <person name="Baker S.E."/>
            <person name="Andersen M.R."/>
        </authorList>
    </citation>
    <scope>NUCLEOTIDE SEQUENCE [LARGE SCALE GENOMIC DNA]</scope>
    <source>
        <strain evidence="2 3">CBS 588.65</strain>
    </source>
</reference>
<dbReference type="EMBL" id="JBFXLT010000056">
    <property type="protein sequence ID" value="KAL2811559.1"/>
    <property type="molecule type" value="Genomic_DNA"/>
</dbReference>
<gene>
    <name evidence="2" type="ORF">BJX63DRAFT_443981</name>
</gene>
<dbReference type="PANTHER" id="PTHR38048:SF2">
    <property type="entry name" value="HEMERYTHRIN-LIKE DOMAIN-CONTAINING PROTEIN"/>
    <property type="match status" value="1"/>
</dbReference>